<dbReference type="Proteomes" id="UP000192840">
    <property type="component" value="Unassembled WGS sequence"/>
</dbReference>
<protein>
    <submittedName>
        <fullName evidence="1">Uncharacterized protein</fullName>
    </submittedName>
</protein>
<name>A0A1W2F5S8_9PSEU</name>
<reference evidence="2" key="1">
    <citation type="submission" date="2017-04" db="EMBL/GenBank/DDBJ databases">
        <authorList>
            <person name="Varghese N."/>
            <person name="Submissions S."/>
        </authorList>
    </citation>
    <scope>NUCLEOTIDE SEQUENCE [LARGE SCALE GENOMIC DNA]</scope>
    <source>
        <strain evidence="2">DSM 44073</strain>
    </source>
</reference>
<gene>
    <name evidence="1" type="ORF">SAMN05660733_05069</name>
</gene>
<proteinExistence type="predicted"/>
<keyword evidence="2" id="KW-1185">Reference proteome</keyword>
<evidence type="ECO:0000313" key="1">
    <source>
        <dbReference type="EMBL" id="SMD17257.1"/>
    </source>
</evidence>
<organism evidence="1 2">
    <name type="scientific">Lentzea albidocapillata</name>
    <dbReference type="NCBI Taxonomy" id="40571"/>
    <lineage>
        <taxon>Bacteria</taxon>
        <taxon>Bacillati</taxon>
        <taxon>Actinomycetota</taxon>
        <taxon>Actinomycetes</taxon>
        <taxon>Pseudonocardiales</taxon>
        <taxon>Pseudonocardiaceae</taxon>
        <taxon>Lentzea</taxon>
    </lineage>
</organism>
<evidence type="ECO:0000313" key="2">
    <source>
        <dbReference type="Proteomes" id="UP000192840"/>
    </source>
</evidence>
<accession>A0A1W2F5S8</accession>
<dbReference type="STRING" id="40571.SAMN05660733_05069"/>
<dbReference type="EMBL" id="FWYC01000012">
    <property type="protein sequence ID" value="SMD17257.1"/>
    <property type="molecule type" value="Genomic_DNA"/>
</dbReference>
<dbReference type="AlphaFoldDB" id="A0A1W2F5S8"/>
<sequence length="220" mass="23850">MSSRPRTGRGLDPRAPRLRNLMALQPPSCSHGWEESDARRDCARTIGSSARAPRGLCLPLVSREGLRVRELPRVRRALLTLPGAEAVSADVVTDVAIMTRPGYAYGYRGILTASPDPFEPNFVSWTYSDQPVHVFRTSLALPAPGLQEAPLGHRSVPAHLTEAAGPSFGIAASGHRKAQRDPSYEHRSPQRLLLGGTNHLRAIAGVTTGNDERTHNDDNA</sequence>